<reference evidence="3" key="1">
    <citation type="submission" date="2018-12" db="EMBL/GenBank/DDBJ databases">
        <title>Draft genome sequence of Flaovobacterium columnare BGFS27 isolated from channel catfish in Alabama.</title>
        <authorList>
            <person name="Cai W."/>
            <person name="Arias C."/>
        </authorList>
    </citation>
    <scope>NUCLEOTIDE SEQUENCE [LARGE SCALE GENOMIC DNA]</scope>
    <source>
        <strain evidence="3">BGFS27</strain>
    </source>
</reference>
<organism evidence="3">
    <name type="scientific">Flavobacterium columnare</name>
    <dbReference type="NCBI Taxonomy" id="996"/>
    <lineage>
        <taxon>Bacteria</taxon>
        <taxon>Pseudomonadati</taxon>
        <taxon>Bacteroidota</taxon>
        <taxon>Flavobacteriia</taxon>
        <taxon>Flavobacteriales</taxon>
        <taxon>Flavobacteriaceae</taxon>
        <taxon>Flavobacterium</taxon>
    </lineage>
</organism>
<dbReference type="Pfam" id="PF00582">
    <property type="entry name" value="Usp"/>
    <property type="match status" value="1"/>
</dbReference>
<evidence type="ECO:0000256" key="1">
    <source>
        <dbReference type="ARBA" id="ARBA00008791"/>
    </source>
</evidence>
<dbReference type="PRINTS" id="PR01438">
    <property type="entry name" value="UNVRSLSTRESS"/>
</dbReference>
<dbReference type="SUPFAM" id="SSF52402">
    <property type="entry name" value="Adenine nucleotide alpha hydrolases-like"/>
    <property type="match status" value="2"/>
</dbReference>
<dbReference type="CDD" id="cd00293">
    <property type="entry name" value="USP-like"/>
    <property type="match status" value="1"/>
</dbReference>
<comment type="similarity">
    <text evidence="1">Belongs to the universal stress protein A family.</text>
</comment>
<gene>
    <name evidence="3" type="ORF">EJB19_05910</name>
</gene>
<protein>
    <submittedName>
        <fullName evidence="3">Universal stress protein</fullName>
    </submittedName>
</protein>
<accession>A0AA94JMY6</accession>
<evidence type="ECO:0000259" key="2">
    <source>
        <dbReference type="Pfam" id="PF00582"/>
    </source>
</evidence>
<sequence>MKTILVPTDFSDAANNASLFALELAKKNQAKVLLLHSYNLPIVDVQSGILSANMLYTSIDLDEFDLFKENNEKLNKLAYSKGLEDVEISHKIVLGELSVSINQCVKEEKVDFIIMATSGDDDWFSKVMGTNTDSVILTASVPTLVLPDGCNTKELETIGFTTRFKEKDREPFIQTINLANKLGWSVKCLHVITSENEVSEEIIDSWRKEFENDNVSFILNKSENVVDAIEYFINHYQIDLLGMVTYKRDFFTELFTKRLTQKMTHRVQVPVLVFHA</sequence>
<name>A0AA94JMY6_9FLAO</name>
<dbReference type="InterPro" id="IPR006015">
    <property type="entry name" value="Universal_stress_UspA"/>
</dbReference>
<dbReference type="AlphaFoldDB" id="A0AA94JMY6"/>
<dbReference type="EMBL" id="RWGX01000004">
    <property type="protein sequence ID" value="RVU87760.1"/>
    <property type="molecule type" value="Genomic_DNA"/>
</dbReference>
<comment type="caution">
    <text evidence="3">The sequence shown here is derived from an EMBL/GenBank/DDBJ whole genome shotgun (WGS) entry which is preliminary data.</text>
</comment>
<evidence type="ECO:0000313" key="3">
    <source>
        <dbReference type="EMBL" id="RVU87760.1"/>
    </source>
</evidence>
<dbReference type="PANTHER" id="PTHR46268">
    <property type="entry name" value="STRESS RESPONSE PROTEIN NHAX"/>
    <property type="match status" value="1"/>
</dbReference>
<feature type="domain" description="UspA" evidence="2">
    <location>
        <begin position="1"/>
        <end position="147"/>
    </location>
</feature>
<dbReference type="PANTHER" id="PTHR46268:SF6">
    <property type="entry name" value="UNIVERSAL STRESS PROTEIN UP12"/>
    <property type="match status" value="1"/>
</dbReference>
<dbReference type="RefSeq" id="WP_088420282.1">
    <property type="nucleotide sequence ID" value="NZ_RWGX02000016.1"/>
</dbReference>
<proteinExistence type="inferred from homology"/>
<dbReference type="InterPro" id="IPR014729">
    <property type="entry name" value="Rossmann-like_a/b/a_fold"/>
</dbReference>
<dbReference type="InterPro" id="IPR006016">
    <property type="entry name" value="UspA"/>
</dbReference>
<dbReference type="Gene3D" id="3.40.50.620">
    <property type="entry name" value="HUPs"/>
    <property type="match status" value="2"/>
</dbReference>